<sequence>MECSLSPSSISEAKQMSSEFTEVVNVMEESSFHQASCFIYIRCRFVILRIVCQVYSHNSGNFEAATLETFKQIRPQHVLCVVLRAFNLGVVTTPKTWCASRASSRKYDNFNFHQPPLEDDALQILPV</sequence>
<keyword evidence="2" id="KW-1185">Reference proteome</keyword>
<proteinExistence type="predicted"/>
<protein>
    <submittedName>
        <fullName evidence="1">Uncharacterized protein</fullName>
    </submittedName>
</protein>
<evidence type="ECO:0000313" key="1">
    <source>
        <dbReference type="EMBL" id="KAJ8960409.1"/>
    </source>
</evidence>
<dbReference type="EMBL" id="JAPWTK010000008">
    <property type="protein sequence ID" value="KAJ8960409.1"/>
    <property type="molecule type" value="Genomic_DNA"/>
</dbReference>
<organism evidence="1 2">
    <name type="scientific">Aromia moschata</name>
    <dbReference type="NCBI Taxonomy" id="1265417"/>
    <lineage>
        <taxon>Eukaryota</taxon>
        <taxon>Metazoa</taxon>
        <taxon>Ecdysozoa</taxon>
        <taxon>Arthropoda</taxon>
        <taxon>Hexapoda</taxon>
        <taxon>Insecta</taxon>
        <taxon>Pterygota</taxon>
        <taxon>Neoptera</taxon>
        <taxon>Endopterygota</taxon>
        <taxon>Coleoptera</taxon>
        <taxon>Polyphaga</taxon>
        <taxon>Cucujiformia</taxon>
        <taxon>Chrysomeloidea</taxon>
        <taxon>Cerambycidae</taxon>
        <taxon>Cerambycinae</taxon>
        <taxon>Callichromatini</taxon>
        <taxon>Aromia</taxon>
    </lineage>
</organism>
<reference evidence="1" key="1">
    <citation type="journal article" date="2023" name="Insect Mol. Biol.">
        <title>Genome sequencing provides insights into the evolution of gene families encoding plant cell wall-degrading enzymes in longhorned beetles.</title>
        <authorList>
            <person name="Shin N.R."/>
            <person name="Okamura Y."/>
            <person name="Kirsch R."/>
            <person name="Pauchet Y."/>
        </authorList>
    </citation>
    <scope>NUCLEOTIDE SEQUENCE</scope>
    <source>
        <strain evidence="1">AMC_N1</strain>
    </source>
</reference>
<name>A0AAV8ZB33_9CUCU</name>
<evidence type="ECO:0000313" key="2">
    <source>
        <dbReference type="Proteomes" id="UP001162162"/>
    </source>
</evidence>
<dbReference type="AlphaFoldDB" id="A0AAV8ZB33"/>
<dbReference type="Proteomes" id="UP001162162">
    <property type="component" value="Unassembled WGS sequence"/>
</dbReference>
<accession>A0AAV8ZB33</accession>
<comment type="caution">
    <text evidence="1">The sequence shown here is derived from an EMBL/GenBank/DDBJ whole genome shotgun (WGS) entry which is preliminary data.</text>
</comment>
<gene>
    <name evidence="1" type="ORF">NQ318_013689</name>
</gene>